<evidence type="ECO:0000313" key="13">
    <source>
        <dbReference type="EMBL" id="CRK85567.1"/>
    </source>
</evidence>
<dbReference type="Gene3D" id="1.10.1040.10">
    <property type="entry name" value="N-(1-d-carboxylethyl)-l-norvaline Dehydrogenase, domain 2"/>
    <property type="match status" value="1"/>
</dbReference>
<reference evidence="14" key="1">
    <citation type="submission" date="2015-05" db="EMBL/GenBank/DDBJ databases">
        <authorList>
            <person name="Manzano-Marin A."/>
        </authorList>
    </citation>
    <scope>NUCLEOTIDE SEQUENCE [LARGE SCALE GENOMIC DNA]</scope>
    <source>
        <strain evidence="14">officinalis</strain>
    </source>
</reference>
<evidence type="ECO:0000256" key="5">
    <source>
        <dbReference type="ARBA" id="ARBA00022655"/>
    </source>
</evidence>
<keyword evidence="14" id="KW-1185">Reference proteome</keyword>
<dbReference type="PANTHER" id="PTHR43765">
    <property type="entry name" value="2-DEHYDROPANTOATE 2-REDUCTASE-RELATED"/>
    <property type="match status" value="1"/>
</dbReference>
<sequence length="297" mass="33999">MKITVIGCGSIGKIFLAALHLRGHEVQGWLKLSSQTNLVVNIKKPKGDFFYKIITCNNIKHLINSKLLIVCLKAWQISNVLLPVLDFIPKTTLILLLHNGMGVIEKLGQLNNPFLSGITTNSAWQKNNIVFHTNNGVTHIGPINRISKSFKFIADILNDAIPNVVWSDQIINICWYKLASNCIINPLTVKYNCKNGNLFQFSEEIENIIIEIYKVMKKINLDVNKNKLINYIYDIIKKTSNNYSSMLQDIRNCKKTEIDYITGYLINKAKIYHINTPKNNNLYQLVKNLEKINCDYK</sequence>
<dbReference type="GO" id="GO:0008677">
    <property type="term" value="F:2-dehydropantoate 2-reductase activity"/>
    <property type="evidence" value="ECO:0007669"/>
    <property type="project" value="UniProtKB-EC"/>
</dbReference>
<feature type="domain" description="Ketopantoate reductase C-terminal" evidence="12">
    <location>
        <begin position="170"/>
        <end position="290"/>
    </location>
</feature>
<dbReference type="Gene3D" id="3.40.50.720">
    <property type="entry name" value="NAD(P)-binding Rossmann-like Domain"/>
    <property type="match status" value="1"/>
</dbReference>
<feature type="domain" description="Ketopantoate reductase N-terminal" evidence="11">
    <location>
        <begin position="3"/>
        <end position="144"/>
    </location>
</feature>
<dbReference type="AlphaFoldDB" id="A0A0M6W892"/>
<evidence type="ECO:0000256" key="1">
    <source>
        <dbReference type="ARBA" id="ARBA00004994"/>
    </source>
</evidence>
<dbReference type="STRING" id="1715285.SOFFGTOCOR_0126"/>
<dbReference type="Pfam" id="PF02558">
    <property type="entry name" value="ApbA"/>
    <property type="match status" value="1"/>
</dbReference>
<gene>
    <name evidence="13" type="primary">panE</name>
    <name evidence="13" type="ORF">SOFFGTOCOR_0126</name>
</gene>
<comment type="catalytic activity">
    <reaction evidence="9 10">
        <text>(R)-pantoate + NADP(+) = 2-dehydropantoate + NADPH + H(+)</text>
        <dbReference type="Rhea" id="RHEA:16233"/>
        <dbReference type="ChEBI" id="CHEBI:11561"/>
        <dbReference type="ChEBI" id="CHEBI:15378"/>
        <dbReference type="ChEBI" id="CHEBI:15980"/>
        <dbReference type="ChEBI" id="CHEBI:57783"/>
        <dbReference type="ChEBI" id="CHEBI:58349"/>
        <dbReference type="EC" id="1.1.1.169"/>
    </reaction>
</comment>
<evidence type="ECO:0000256" key="2">
    <source>
        <dbReference type="ARBA" id="ARBA00007870"/>
    </source>
</evidence>
<dbReference type="InterPro" id="IPR013752">
    <property type="entry name" value="KPA_reductase"/>
</dbReference>
<evidence type="ECO:0000256" key="3">
    <source>
        <dbReference type="ARBA" id="ARBA00013014"/>
    </source>
</evidence>
<evidence type="ECO:0000313" key="14">
    <source>
        <dbReference type="Proteomes" id="UP000242301"/>
    </source>
</evidence>
<dbReference type="SUPFAM" id="SSF48179">
    <property type="entry name" value="6-phosphogluconate dehydrogenase C-terminal domain-like"/>
    <property type="match status" value="1"/>
</dbReference>
<dbReference type="InterPro" id="IPR036291">
    <property type="entry name" value="NAD(P)-bd_dom_sf"/>
</dbReference>
<dbReference type="SUPFAM" id="SSF51735">
    <property type="entry name" value="NAD(P)-binding Rossmann-fold domains"/>
    <property type="match status" value="1"/>
</dbReference>
<name>A0A0M6W892_9GAMM</name>
<dbReference type="InterPro" id="IPR013332">
    <property type="entry name" value="KPR_N"/>
</dbReference>
<keyword evidence="5 10" id="KW-0566">Pantothenate biosynthesis</keyword>
<keyword evidence="7 10" id="KW-0560">Oxidoreductase</keyword>
<dbReference type="GO" id="GO:0050661">
    <property type="term" value="F:NADP binding"/>
    <property type="evidence" value="ECO:0007669"/>
    <property type="project" value="TreeGrafter"/>
</dbReference>
<evidence type="ECO:0000256" key="7">
    <source>
        <dbReference type="ARBA" id="ARBA00023002"/>
    </source>
</evidence>
<dbReference type="GO" id="GO:0015940">
    <property type="term" value="P:pantothenate biosynthetic process"/>
    <property type="evidence" value="ECO:0007669"/>
    <property type="project" value="UniProtKB-UniPathway"/>
</dbReference>
<dbReference type="InterPro" id="IPR008927">
    <property type="entry name" value="6-PGluconate_DH-like_C_sf"/>
</dbReference>
<dbReference type="InterPro" id="IPR013328">
    <property type="entry name" value="6PGD_dom2"/>
</dbReference>
<dbReference type="EC" id="1.1.1.169" evidence="3 10"/>
<proteinExistence type="inferred from homology"/>
<dbReference type="EMBL" id="CVRF01000001">
    <property type="protein sequence ID" value="CRK85567.1"/>
    <property type="molecule type" value="Genomic_DNA"/>
</dbReference>
<comment type="function">
    <text evidence="10">Catalyzes the NADPH-dependent reduction of ketopantoate into pantoic acid.</text>
</comment>
<dbReference type="UniPathway" id="UPA00028">
    <property type="reaction ID" value="UER00004"/>
</dbReference>
<protein>
    <recommendedName>
        <fullName evidence="4 10">2-dehydropantoate 2-reductase</fullName>
        <ecNumber evidence="3 10">1.1.1.169</ecNumber>
    </recommendedName>
    <alternativeName>
        <fullName evidence="8 10">Ketopantoate reductase</fullName>
    </alternativeName>
</protein>
<dbReference type="GO" id="GO:0005737">
    <property type="term" value="C:cytoplasm"/>
    <property type="evidence" value="ECO:0007669"/>
    <property type="project" value="TreeGrafter"/>
</dbReference>
<evidence type="ECO:0000256" key="10">
    <source>
        <dbReference type="RuleBase" id="RU362068"/>
    </source>
</evidence>
<evidence type="ECO:0000259" key="11">
    <source>
        <dbReference type="Pfam" id="PF02558"/>
    </source>
</evidence>
<dbReference type="NCBIfam" id="NF005087">
    <property type="entry name" value="PRK06522.1-1"/>
    <property type="match status" value="1"/>
</dbReference>
<keyword evidence="6 10" id="KW-0521">NADP</keyword>
<dbReference type="PANTHER" id="PTHR43765:SF2">
    <property type="entry name" value="2-DEHYDROPANTOATE 2-REDUCTASE"/>
    <property type="match status" value="1"/>
</dbReference>
<comment type="pathway">
    <text evidence="1 10">Cofactor biosynthesis; (R)-pantothenate biosynthesis; (R)-pantoate from 3-methyl-2-oxobutanoate: step 2/2.</text>
</comment>
<dbReference type="Proteomes" id="UP000242301">
    <property type="component" value="Unassembled WGS sequence"/>
</dbReference>
<accession>A0A0M6W892</accession>
<dbReference type="Pfam" id="PF08546">
    <property type="entry name" value="ApbA_C"/>
    <property type="match status" value="1"/>
</dbReference>
<dbReference type="NCBIfam" id="TIGR00745">
    <property type="entry name" value="apbA_panE"/>
    <property type="match status" value="1"/>
</dbReference>
<evidence type="ECO:0000256" key="9">
    <source>
        <dbReference type="ARBA" id="ARBA00048793"/>
    </source>
</evidence>
<evidence type="ECO:0000256" key="8">
    <source>
        <dbReference type="ARBA" id="ARBA00032024"/>
    </source>
</evidence>
<comment type="similarity">
    <text evidence="2 10">Belongs to the ketopantoate reductase family.</text>
</comment>
<evidence type="ECO:0000256" key="6">
    <source>
        <dbReference type="ARBA" id="ARBA00022857"/>
    </source>
</evidence>
<dbReference type="InterPro" id="IPR050838">
    <property type="entry name" value="Ketopantoate_reductase"/>
</dbReference>
<evidence type="ECO:0000259" key="12">
    <source>
        <dbReference type="Pfam" id="PF08546"/>
    </source>
</evidence>
<organism evidence="13 14">
    <name type="scientific">Candidatus Providencia siddallii</name>
    <dbReference type="NCBI Taxonomy" id="1715285"/>
    <lineage>
        <taxon>Bacteria</taxon>
        <taxon>Pseudomonadati</taxon>
        <taxon>Pseudomonadota</taxon>
        <taxon>Gammaproteobacteria</taxon>
        <taxon>Enterobacterales</taxon>
        <taxon>Morganellaceae</taxon>
        <taxon>Providencia</taxon>
    </lineage>
</organism>
<evidence type="ECO:0000256" key="4">
    <source>
        <dbReference type="ARBA" id="ARBA00019465"/>
    </source>
</evidence>
<dbReference type="InterPro" id="IPR003710">
    <property type="entry name" value="ApbA"/>
</dbReference>